<feature type="region of interest" description="Disordered" evidence="1">
    <location>
        <begin position="93"/>
        <end position="141"/>
    </location>
</feature>
<evidence type="ECO:0000313" key="3">
    <source>
        <dbReference type="Proteomes" id="UP000237105"/>
    </source>
</evidence>
<dbReference type="AlphaFoldDB" id="A0A2P5D7K2"/>
<proteinExistence type="predicted"/>
<evidence type="ECO:0000313" key="2">
    <source>
        <dbReference type="EMBL" id="PON69218.1"/>
    </source>
</evidence>
<gene>
    <name evidence="2" type="ORF">PanWU01x14_089410</name>
</gene>
<feature type="region of interest" description="Disordered" evidence="1">
    <location>
        <begin position="1"/>
        <end position="25"/>
    </location>
</feature>
<reference evidence="3" key="1">
    <citation type="submission" date="2016-06" db="EMBL/GenBank/DDBJ databases">
        <title>Parallel loss of symbiosis genes in relatives of nitrogen-fixing non-legume Parasponia.</title>
        <authorList>
            <person name="Van Velzen R."/>
            <person name="Holmer R."/>
            <person name="Bu F."/>
            <person name="Rutten L."/>
            <person name="Van Zeijl A."/>
            <person name="Liu W."/>
            <person name="Santuari L."/>
            <person name="Cao Q."/>
            <person name="Sharma T."/>
            <person name="Shen D."/>
            <person name="Roswanjaya Y."/>
            <person name="Wardhani T."/>
            <person name="Kalhor M.S."/>
            <person name="Jansen J."/>
            <person name="Van den Hoogen J."/>
            <person name="Gungor B."/>
            <person name="Hartog M."/>
            <person name="Hontelez J."/>
            <person name="Verver J."/>
            <person name="Yang W.-C."/>
            <person name="Schijlen E."/>
            <person name="Repin R."/>
            <person name="Schilthuizen M."/>
            <person name="Schranz E."/>
            <person name="Heidstra R."/>
            <person name="Miyata K."/>
            <person name="Fedorova E."/>
            <person name="Kohlen W."/>
            <person name="Bisseling T."/>
            <person name="Smit S."/>
            <person name="Geurts R."/>
        </authorList>
    </citation>
    <scope>NUCLEOTIDE SEQUENCE [LARGE SCALE GENOMIC DNA]</scope>
    <source>
        <strain evidence="3">cv. WU1-14</strain>
    </source>
</reference>
<accession>A0A2P5D7K2</accession>
<dbReference type="Proteomes" id="UP000237105">
    <property type="component" value="Unassembled WGS sequence"/>
</dbReference>
<dbReference type="EMBL" id="JXTB01000057">
    <property type="protein sequence ID" value="PON69218.1"/>
    <property type="molecule type" value="Genomic_DNA"/>
</dbReference>
<evidence type="ECO:0000256" key="1">
    <source>
        <dbReference type="SAM" id="MobiDB-lite"/>
    </source>
</evidence>
<protein>
    <submittedName>
        <fullName evidence="2">Uncharacterized protein</fullName>
    </submittedName>
</protein>
<name>A0A2P5D7K2_PARAD</name>
<sequence length="141" mass="16380">MYEEENTVQQELASRPQKRSYYGSHVAVDDPRKRMKRKMLCNKNLPADLKNARTVGVTSQSMTRENVQRGNCCTTQKACQHTSKTLYYGSHVARRRPKKTYEEETAVQQGLASRPQKRSYYGSDIARRRPEKTYEEETAVQ</sequence>
<keyword evidence="3" id="KW-1185">Reference proteome</keyword>
<comment type="caution">
    <text evidence="2">The sequence shown here is derived from an EMBL/GenBank/DDBJ whole genome shotgun (WGS) entry which is preliminary data.</text>
</comment>
<feature type="compositionally biased region" description="Basic and acidic residues" evidence="1">
    <location>
        <begin position="125"/>
        <end position="135"/>
    </location>
</feature>
<organism evidence="2 3">
    <name type="scientific">Parasponia andersonii</name>
    <name type="common">Sponia andersonii</name>
    <dbReference type="NCBI Taxonomy" id="3476"/>
    <lineage>
        <taxon>Eukaryota</taxon>
        <taxon>Viridiplantae</taxon>
        <taxon>Streptophyta</taxon>
        <taxon>Embryophyta</taxon>
        <taxon>Tracheophyta</taxon>
        <taxon>Spermatophyta</taxon>
        <taxon>Magnoliopsida</taxon>
        <taxon>eudicotyledons</taxon>
        <taxon>Gunneridae</taxon>
        <taxon>Pentapetalae</taxon>
        <taxon>rosids</taxon>
        <taxon>fabids</taxon>
        <taxon>Rosales</taxon>
        <taxon>Cannabaceae</taxon>
        <taxon>Parasponia</taxon>
    </lineage>
</organism>